<accession>A0A7C5AMI1</accession>
<dbReference type="EMBL" id="DTKJ01000055">
    <property type="protein sequence ID" value="HGZ12129.1"/>
    <property type="molecule type" value="Genomic_DNA"/>
</dbReference>
<sequence>MKPPAHDDLLAKVKAIAESPQRDLFVKIVDSFFEHLEQEFFSPEDLADIEEGIEDLRQGRCLTLEEYRQGKRL</sequence>
<protein>
    <submittedName>
        <fullName evidence="1">Uncharacterized protein</fullName>
    </submittedName>
</protein>
<comment type="caution">
    <text evidence="1">The sequence shown here is derived from an EMBL/GenBank/DDBJ whole genome shotgun (WGS) entry which is preliminary data.</text>
</comment>
<gene>
    <name evidence="1" type="ORF">ENW48_07920</name>
</gene>
<evidence type="ECO:0000313" key="1">
    <source>
        <dbReference type="EMBL" id="HGZ12129.1"/>
    </source>
</evidence>
<name>A0A7C5AMI1_9BACT</name>
<proteinExistence type="predicted"/>
<reference evidence="1" key="1">
    <citation type="journal article" date="2020" name="mSystems">
        <title>Genome- and Community-Level Interaction Insights into Carbon Utilization and Element Cycling Functions of Hydrothermarchaeota in Hydrothermal Sediment.</title>
        <authorList>
            <person name="Zhou Z."/>
            <person name="Liu Y."/>
            <person name="Xu W."/>
            <person name="Pan J."/>
            <person name="Luo Z.H."/>
            <person name="Li M."/>
        </authorList>
    </citation>
    <scope>NUCLEOTIDE SEQUENCE [LARGE SCALE GENOMIC DNA]</scope>
    <source>
        <strain evidence="1">SpSt-853</strain>
    </source>
</reference>
<organism evidence="1">
    <name type="scientific">Desulfobacca acetoxidans</name>
    <dbReference type="NCBI Taxonomy" id="60893"/>
    <lineage>
        <taxon>Bacteria</taxon>
        <taxon>Pseudomonadati</taxon>
        <taxon>Thermodesulfobacteriota</taxon>
        <taxon>Desulfobaccia</taxon>
        <taxon>Desulfobaccales</taxon>
        <taxon>Desulfobaccaceae</taxon>
        <taxon>Desulfobacca</taxon>
    </lineage>
</organism>
<dbReference type="AlphaFoldDB" id="A0A7C5AMI1"/>